<accession>A0ABM9T614</accession>
<protein>
    <submittedName>
        <fullName evidence="1">Uncharacterized protein</fullName>
    </submittedName>
</protein>
<name>A0ABM9T614_THIA3</name>
<reference evidence="1 2" key="1">
    <citation type="submission" date="2015-03" db="EMBL/GenBank/DDBJ databases">
        <authorList>
            <person name="Regsiter A."/>
            <person name="william w."/>
        </authorList>
    </citation>
    <scope>NUCLEOTIDE SEQUENCE [LARGE SCALE GENOMIC DNA]</scope>
    <source>
        <strain evidence="1 2">CB1</strain>
    </source>
</reference>
<dbReference type="Proteomes" id="UP000078599">
    <property type="component" value="Unassembled WGS sequence"/>
</dbReference>
<organism evidence="1 2">
    <name type="scientific">Thiomonas arsenitoxydans (strain DSM 22701 / CIP 110005 / 3As)</name>
    <dbReference type="NCBI Taxonomy" id="426114"/>
    <lineage>
        <taxon>Bacteria</taxon>
        <taxon>Pseudomonadati</taxon>
        <taxon>Pseudomonadota</taxon>
        <taxon>Betaproteobacteria</taxon>
        <taxon>Burkholderiales</taxon>
        <taxon>Thiomonas</taxon>
    </lineage>
</organism>
<evidence type="ECO:0000313" key="2">
    <source>
        <dbReference type="Proteomes" id="UP000078599"/>
    </source>
</evidence>
<evidence type="ECO:0000313" key="1">
    <source>
        <dbReference type="EMBL" id="CQR34281.1"/>
    </source>
</evidence>
<dbReference type="EMBL" id="CTRI01000023">
    <property type="protein sequence ID" value="CQR34281.1"/>
    <property type="molecule type" value="Genomic_DNA"/>
</dbReference>
<comment type="caution">
    <text evidence="1">The sequence shown here is derived from an EMBL/GenBank/DDBJ whole genome shotgun (WGS) entry which is preliminary data.</text>
</comment>
<gene>
    <name evidence="1" type="ORF">THICB1_30378</name>
</gene>
<proteinExistence type="predicted"/>
<sequence>MRFARAQHSAKLAFAQSQISSNLAQLIHWRSLIFF</sequence>
<keyword evidence="2" id="KW-1185">Reference proteome</keyword>